<keyword evidence="2" id="KW-0813">Transport</keyword>
<dbReference type="GO" id="GO:0016020">
    <property type="term" value="C:membrane"/>
    <property type="evidence" value="ECO:0007669"/>
    <property type="project" value="UniProtKB-SubCell"/>
</dbReference>
<comment type="caution">
    <text evidence="10">The sequence shown here is derived from an EMBL/GenBank/DDBJ whole genome shotgun (WGS) entry which is preliminary data.</text>
</comment>
<dbReference type="EMBL" id="CAJHUC010002323">
    <property type="protein sequence ID" value="CAD7703606.1"/>
    <property type="molecule type" value="Genomic_DNA"/>
</dbReference>
<dbReference type="InterPro" id="IPR011701">
    <property type="entry name" value="MFS"/>
</dbReference>
<dbReference type="InterPro" id="IPR036259">
    <property type="entry name" value="MFS_trans_sf"/>
</dbReference>
<dbReference type="AlphaFoldDB" id="A0A8S1J8V1"/>
<evidence type="ECO:0000259" key="9">
    <source>
        <dbReference type="PROSITE" id="PS50850"/>
    </source>
</evidence>
<feature type="transmembrane region" description="Helical" evidence="8">
    <location>
        <begin position="74"/>
        <end position="94"/>
    </location>
</feature>
<gene>
    <name evidence="10" type="ORF">OSTQU699_LOCUS8963</name>
</gene>
<evidence type="ECO:0000313" key="11">
    <source>
        <dbReference type="Proteomes" id="UP000708148"/>
    </source>
</evidence>
<evidence type="ECO:0000256" key="4">
    <source>
        <dbReference type="ARBA" id="ARBA00022989"/>
    </source>
</evidence>
<feature type="transmembrane region" description="Helical" evidence="8">
    <location>
        <begin position="100"/>
        <end position="122"/>
    </location>
</feature>
<keyword evidence="4 8" id="KW-1133">Transmembrane helix</keyword>
<evidence type="ECO:0000256" key="2">
    <source>
        <dbReference type="ARBA" id="ARBA00022448"/>
    </source>
</evidence>
<dbReference type="OrthoDB" id="440755at2759"/>
<evidence type="ECO:0000256" key="7">
    <source>
        <dbReference type="SAM" id="MobiDB-lite"/>
    </source>
</evidence>
<dbReference type="Gene3D" id="1.20.1250.20">
    <property type="entry name" value="MFS general substrate transporter like domains"/>
    <property type="match status" value="1"/>
</dbReference>
<dbReference type="InterPro" id="IPR020846">
    <property type="entry name" value="MFS_dom"/>
</dbReference>
<dbReference type="GO" id="GO:0022857">
    <property type="term" value="F:transmembrane transporter activity"/>
    <property type="evidence" value="ECO:0007669"/>
    <property type="project" value="InterPro"/>
</dbReference>
<evidence type="ECO:0000256" key="3">
    <source>
        <dbReference type="ARBA" id="ARBA00022692"/>
    </source>
</evidence>
<keyword evidence="11" id="KW-1185">Reference proteome</keyword>
<dbReference type="Proteomes" id="UP000708148">
    <property type="component" value="Unassembled WGS sequence"/>
</dbReference>
<feature type="compositionally biased region" description="Basic and acidic residues" evidence="7">
    <location>
        <begin position="213"/>
        <end position="226"/>
    </location>
</feature>
<reference evidence="10" key="1">
    <citation type="submission" date="2020-12" db="EMBL/GenBank/DDBJ databases">
        <authorList>
            <person name="Iha C."/>
        </authorList>
    </citation>
    <scope>NUCLEOTIDE SEQUENCE</scope>
</reference>
<dbReference type="InterPro" id="IPR044770">
    <property type="entry name" value="MFS_spinster-like"/>
</dbReference>
<evidence type="ECO:0000256" key="8">
    <source>
        <dbReference type="SAM" id="Phobius"/>
    </source>
</evidence>
<evidence type="ECO:0000256" key="1">
    <source>
        <dbReference type="ARBA" id="ARBA00004141"/>
    </source>
</evidence>
<proteinExistence type="inferred from homology"/>
<comment type="similarity">
    <text evidence="6">Belongs to the major facilitator superfamily. Spinster (TC 2.A.1.49) family.</text>
</comment>
<evidence type="ECO:0000256" key="5">
    <source>
        <dbReference type="ARBA" id="ARBA00023136"/>
    </source>
</evidence>
<feature type="transmembrane region" description="Helical" evidence="8">
    <location>
        <begin position="280"/>
        <end position="304"/>
    </location>
</feature>
<keyword evidence="3 8" id="KW-0812">Transmembrane</keyword>
<feature type="transmembrane region" description="Helical" evidence="8">
    <location>
        <begin position="377"/>
        <end position="394"/>
    </location>
</feature>
<evidence type="ECO:0000256" key="6">
    <source>
        <dbReference type="ARBA" id="ARBA00024338"/>
    </source>
</evidence>
<feature type="transmembrane region" description="Helical" evidence="8">
    <location>
        <begin position="166"/>
        <end position="190"/>
    </location>
</feature>
<feature type="transmembrane region" description="Helical" evidence="8">
    <location>
        <begin position="134"/>
        <end position="154"/>
    </location>
</feature>
<sequence length="512" mass="54804">MASSWSQSVTVALVYLAAIVERADEQILPSLYFFIGKSLNATPADLGAVTLCRALVQAISSPLSGLLGDRYDRTLVIAGGCFLWGIMTAALGLATSIREAMVYAACNGVGLALVIPCSQSLIADFYTPEVRGRAFGLMQLIGALGVMLGGLFATNVGHYSPMGMEGWRFAVELVAVLSMITGFLVLKYAVDPRRQHLAPKMYKPIPQDEPSDVEAKGEATKGEQHRVTHAVTRGRSNMPTSPIGRTQMGGTVPKATSQKQTLGGVWRDVRWMLSIRTFQAIIAQGVVGSMPWNAMVFFTLWFQLMGFSDLGASTLVAIFHMGCAMGAFAGGLIGDSMSLRFPNAGRIMTAQISVFSGLPLSILLLKVLPAMGLAGRAAPFAVVMFSLGFVIPWCSPGCNSPIFAEIVPEEMYSRVYAFDRSFEGAVAACAAPVVGIVAQSTFGFKGSVDTGRDSGPSENAGALGSSLLLCLMAPWSMCLVLYTVLYWTYPRDRNFAKEMKRKLSVANLSEKG</sequence>
<dbReference type="SUPFAM" id="SSF103473">
    <property type="entry name" value="MFS general substrate transporter"/>
    <property type="match status" value="1"/>
</dbReference>
<keyword evidence="5 8" id="KW-0472">Membrane</keyword>
<feature type="transmembrane region" description="Helical" evidence="8">
    <location>
        <begin position="421"/>
        <end position="442"/>
    </location>
</feature>
<evidence type="ECO:0000313" key="10">
    <source>
        <dbReference type="EMBL" id="CAD7703606.1"/>
    </source>
</evidence>
<feature type="transmembrane region" description="Helical" evidence="8">
    <location>
        <begin position="345"/>
        <end position="365"/>
    </location>
</feature>
<accession>A0A8S1J8V1</accession>
<name>A0A8S1J8V1_9CHLO</name>
<protein>
    <recommendedName>
        <fullName evidence="9">Major facilitator superfamily (MFS) profile domain-containing protein</fullName>
    </recommendedName>
</protein>
<feature type="compositionally biased region" description="Polar residues" evidence="7">
    <location>
        <begin position="234"/>
        <end position="244"/>
    </location>
</feature>
<dbReference type="PANTHER" id="PTHR23505:SF52">
    <property type="entry name" value="MAJOR FACILITATOR SUPERFAMILY PROTEIN"/>
    <property type="match status" value="1"/>
</dbReference>
<dbReference type="PANTHER" id="PTHR23505">
    <property type="entry name" value="SPINSTER"/>
    <property type="match status" value="1"/>
</dbReference>
<feature type="transmembrane region" description="Helical" evidence="8">
    <location>
        <begin position="462"/>
        <end position="489"/>
    </location>
</feature>
<feature type="domain" description="Major facilitator superfamily (MFS) profile" evidence="9">
    <location>
        <begin position="10"/>
        <end position="493"/>
    </location>
</feature>
<organism evidence="10 11">
    <name type="scientific">Ostreobium quekettii</name>
    <dbReference type="NCBI Taxonomy" id="121088"/>
    <lineage>
        <taxon>Eukaryota</taxon>
        <taxon>Viridiplantae</taxon>
        <taxon>Chlorophyta</taxon>
        <taxon>core chlorophytes</taxon>
        <taxon>Ulvophyceae</taxon>
        <taxon>TCBD clade</taxon>
        <taxon>Bryopsidales</taxon>
        <taxon>Ostreobineae</taxon>
        <taxon>Ostreobiaceae</taxon>
        <taxon>Ostreobium</taxon>
    </lineage>
</organism>
<feature type="transmembrane region" description="Helical" evidence="8">
    <location>
        <begin position="310"/>
        <end position="333"/>
    </location>
</feature>
<dbReference type="PROSITE" id="PS50850">
    <property type="entry name" value="MFS"/>
    <property type="match status" value="1"/>
</dbReference>
<dbReference type="Pfam" id="PF07690">
    <property type="entry name" value="MFS_1"/>
    <property type="match status" value="1"/>
</dbReference>
<comment type="subcellular location">
    <subcellularLocation>
        <location evidence="1">Membrane</location>
        <topology evidence="1">Multi-pass membrane protein</topology>
    </subcellularLocation>
</comment>
<feature type="region of interest" description="Disordered" evidence="7">
    <location>
        <begin position="202"/>
        <end position="255"/>
    </location>
</feature>